<gene>
    <name evidence="9" type="ORF">VTJ49DRAFT_5752</name>
</gene>
<evidence type="ECO:0000256" key="2">
    <source>
        <dbReference type="ARBA" id="ARBA00022598"/>
    </source>
</evidence>
<dbReference type="PANTHER" id="PTHR43107">
    <property type="entry name" value="LONG-CHAIN FATTY ACID TRANSPORT PROTEIN"/>
    <property type="match status" value="1"/>
</dbReference>
<dbReference type="EMBL" id="JAZGSY010000491">
    <property type="protein sequence ID" value="KAL1835973.1"/>
    <property type="molecule type" value="Genomic_DNA"/>
</dbReference>
<evidence type="ECO:0000259" key="6">
    <source>
        <dbReference type="Pfam" id="PF00501"/>
    </source>
</evidence>
<proteinExistence type="inferred from homology"/>
<feature type="compositionally biased region" description="Basic and acidic residues" evidence="5">
    <location>
        <begin position="807"/>
        <end position="819"/>
    </location>
</feature>
<evidence type="ECO:0000256" key="1">
    <source>
        <dbReference type="ARBA" id="ARBA00006432"/>
    </source>
</evidence>
<organism evidence="9 10">
    <name type="scientific">Humicola insolens</name>
    <name type="common">Soft-rot fungus</name>
    <dbReference type="NCBI Taxonomy" id="85995"/>
    <lineage>
        <taxon>Eukaryota</taxon>
        <taxon>Fungi</taxon>
        <taxon>Dikarya</taxon>
        <taxon>Ascomycota</taxon>
        <taxon>Pezizomycotina</taxon>
        <taxon>Sordariomycetes</taxon>
        <taxon>Sordariomycetidae</taxon>
        <taxon>Sordariales</taxon>
        <taxon>Chaetomiaceae</taxon>
        <taxon>Mycothermus</taxon>
    </lineage>
</organism>
<feature type="domain" description="AMP-binding enzyme C-terminal" evidence="8">
    <location>
        <begin position="503"/>
        <end position="576"/>
    </location>
</feature>
<dbReference type="Gene3D" id="3.30.300.30">
    <property type="match status" value="1"/>
</dbReference>
<dbReference type="SUPFAM" id="SSF56801">
    <property type="entry name" value="Acetyl-CoA synthetase-like"/>
    <property type="match status" value="1"/>
</dbReference>
<dbReference type="InterPro" id="IPR025110">
    <property type="entry name" value="AMP-bd_C"/>
</dbReference>
<sequence length="830" mass="91818">MIPLPVAAAGAIAGTTYLNARFSLAHDLLFFRISSATLLSLIRARRADKINFFYVLEKHARDKATANRPLILFEGRSHTYAETYDRVLRYGAWLREHLGVRERDVVALDYQNSDDFIFLWFALWAVGAKPAFINHNLQESALVHCLRVASARLAIVDPRVADFLTDDVRAALPGMQFVVFSPTTEAQALRQDPVRYPDAVRSESDHINMALLIYTSGTTGMPKPAVVSWAKIYMASNMSAKGTNATGDDIFYTCMPLYHSAASCLAFCSALFLGATGAIGRRFSTKTFWKEVRETQATVIQYVGETCRYLTVAPPEIDPVTGENLDKKHRVRAAMGNGLRPDVWDRFKDRFGIDIIYEIYAATEGAAGLWNVSRNSFGKGAIGRFGLLSGAVVGWRSTLVRVDNETEQPWRDPKTGLCQRVRPGEPGEFITKLPAEDIKQRFQGYYGNEAATNSKILRDVFEKGDAWFRSGDVLRWDKDGRVYFHDRIGDTYRWKSENVSTAEVAQVLGLHPAVQEANVYGVQLPHHDGRAGCAALVLDTASGLPEKKVLDSLAAHARASLPRYAVPLFVRLVKEVGAQTTSTNKQQKQALREQSVDPAKVQGDPLFWLKDGTDVAPVIPITAAHFNPPGYQGYKIDPIIGSSNPNVTCGRLAFDSAPKTHIADVVAGSEVGFRVSADGRGNRNPEKGVIPTFWHPGPAQAYLSRAPDDDLYSYKGDGDWFKIAYAGPVNDSTWSLWPKVSDFNFTIPSTTPPGKYLLRIENFMPTAYTGYLQFYVNCAFVNIIGPGGGTPTEFVRIPGTYTDDDPDGRVPESELKLMDYKPPGPEPWTG</sequence>
<dbReference type="InterPro" id="IPR000873">
    <property type="entry name" value="AMP-dep_synth/lig_dom"/>
</dbReference>
<keyword evidence="4" id="KW-0067">ATP-binding</keyword>
<keyword evidence="10" id="KW-1185">Reference proteome</keyword>
<dbReference type="Pfam" id="PF13193">
    <property type="entry name" value="AMP-binding_C"/>
    <property type="match status" value="1"/>
</dbReference>
<evidence type="ECO:0000256" key="3">
    <source>
        <dbReference type="ARBA" id="ARBA00022741"/>
    </source>
</evidence>
<feature type="domain" description="AMP-dependent synthetase/ligase" evidence="6">
    <location>
        <begin position="63"/>
        <end position="383"/>
    </location>
</feature>
<dbReference type="InterPro" id="IPR005103">
    <property type="entry name" value="AA9_LPMO"/>
</dbReference>
<evidence type="ECO:0000256" key="5">
    <source>
        <dbReference type="SAM" id="MobiDB-lite"/>
    </source>
</evidence>
<evidence type="ECO:0000256" key="4">
    <source>
        <dbReference type="ARBA" id="ARBA00022840"/>
    </source>
</evidence>
<reference evidence="9 10" key="1">
    <citation type="journal article" date="2024" name="Commun. Biol.">
        <title>Comparative genomic analysis of thermophilic fungi reveals convergent evolutionary adaptations and gene losses.</title>
        <authorList>
            <person name="Steindorff A.S."/>
            <person name="Aguilar-Pontes M.V."/>
            <person name="Robinson A.J."/>
            <person name="Andreopoulos B."/>
            <person name="LaButti K."/>
            <person name="Kuo A."/>
            <person name="Mondo S."/>
            <person name="Riley R."/>
            <person name="Otillar R."/>
            <person name="Haridas S."/>
            <person name="Lipzen A."/>
            <person name="Grimwood J."/>
            <person name="Schmutz J."/>
            <person name="Clum A."/>
            <person name="Reid I.D."/>
            <person name="Moisan M.C."/>
            <person name="Butler G."/>
            <person name="Nguyen T.T.M."/>
            <person name="Dewar K."/>
            <person name="Conant G."/>
            <person name="Drula E."/>
            <person name="Henrissat B."/>
            <person name="Hansel C."/>
            <person name="Singer S."/>
            <person name="Hutchinson M.I."/>
            <person name="de Vries R.P."/>
            <person name="Natvig D.O."/>
            <person name="Powell A.J."/>
            <person name="Tsang A."/>
            <person name="Grigoriev I.V."/>
        </authorList>
    </citation>
    <scope>NUCLEOTIDE SEQUENCE [LARGE SCALE GENOMIC DNA]</scope>
    <source>
        <strain evidence="9 10">CBS 620.91</strain>
    </source>
</reference>
<dbReference type="InterPro" id="IPR042099">
    <property type="entry name" value="ANL_N_sf"/>
</dbReference>
<evidence type="ECO:0000313" key="10">
    <source>
        <dbReference type="Proteomes" id="UP001583172"/>
    </source>
</evidence>
<dbReference type="Pfam" id="PF00501">
    <property type="entry name" value="AMP-binding"/>
    <property type="match status" value="1"/>
</dbReference>
<feature type="domain" description="Auxiliary Activity family 9 catalytic" evidence="7">
    <location>
        <begin position="638"/>
        <end position="807"/>
    </location>
</feature>
<dbReference type="InterPro" id="IPR020845">
    <property type="entry name" value="AMP-binding_CS"/>
</dbReference>
<evidence type="ECO:0000313" key="9">
    <source>
        <dbReference type="EMBL" id="KAL1835973.1"/>
    </source>
</evidence>
<dbReference type="PROSITE" id="PS00455">
    <property type="entry name" value="AMP_BINDING"/>
    <property type="match status" value="1"/>
</dbReference>
<dbReference type="Pfam" id="PF03443">
    <property type="entry name" value="AA9"/>
    <property type="match status" value="1"/>
</dbReference>
<accession>A0ABR3V2G4</accession>
<evidence type="ECO:0008006" key="11">
    <source>
        <dbReference type="Google" id="ProtNLM"/>
    </source>
</evidence>
<dbReference type="InterPro" id="IPR045851">
    <property type="entry name" value="AMP-bd_C_sf"/>
</dbReference>
<comment type="caution">
    <text evidence="9">The sequence shown here is derived from an EMBL/GenBank/DDBJ whole genome shotgun (WGS) entry which is preliminary data.</text>
</comment>
<evidence type="ECO:0000259" key="8">
    <source>
        <dbReference type="Pfam" id="PF13193"/>
    </source>
</evidence>
<dbReference type="PANTHER" id="PTHR43107:SF15">
    <property type="entry name" value="FATTY ACID TRANSPORT PROTEIN 3, ISOFORM A"/>
    <property type="match status" value="1"/>
</dbReference>
<keyword evidence="3" id="KW-0547">Nucleotide-binding</keyword>
<dbReference type="Proteomes" id="UP001583172">
    <property type="component" value="Unassembled WGS sequence"/>
</dbReference>
<dbReference type="Gene3D" id="2.70.50.70">
    <property type="match status" value="1"/>
</dbReference>
<comment type="similarity">
    <text evidence="1">Belongs to the ATP-dependent AMP-binding enzyme family.</text>
</comment>
<feature type="region of interest" description="Disordered" evidence="5">
    <location>
        <begin position="800"/>
        <end position="830"/>
    </location>
</feature>
<dbReference type="Gene3D" id="3.40.50.12780">
    <property type="entry name" value="N-terminal domain of ligase-like"/>
    <property type="match status" value="1"/>
</dbReference>
<evidence type="ECO:0000259" key="7">
    <source>
        <dbReference type="Pfam" id="PF03443"/>
    </source>
</evidence>
<name>A0ABR3V2G4_HUMIN</name>
<protein>
    <recommendedName>
        <fullName evidence="11">Long-chain fatty acid transporter</fullName>
    </recommendedName>
</protein>
<keyword evidence="2" id="KW-0436">Ligase</keyword>